<accession>A0A6N2QUL2</accession>
<evidence type="ECO:0000313" key="6">
    <source>
        <dbReference type="EMBL" id="VYS72146.1"/>
    </source>
</evidence>
<dbReference type="InterPro" id="IPR050482">
    <property type="entry name" value="Sensor_HK_TwoCompSys"/>
</dbReference>
<protein>
    <submittedName>
        <fullName evidence="6">PspC domain protein</fullName>
    </submittedName>
</protein>
<feature type="transmembrane region" description="Helical" evidence="4">
    <location>
        <begin position="103"/>
        <end position="122"/>
    </location>
</feature>
<dbReference type="SUPFAM" id="SSF55874">
    <property type="entry name" value="ATPase domain of HSP90 chaperone/DNA topoisomerase II/histidine kinase"/>
    <property type="match status" value="1"/>
</dbReference>
<feature type="transmembrane region" description="Helical" evidence="4">
    <location>
        <begin position="183"/>
        <end position="201"/>
    </location>
</feature>
<feature type="transmembrane region" description="Helical" evidence="4">
    <location>
        <begin position="158"/>
        <end position="177"/>
    </location>
</feature>
<dbReference type="InterPro" id="IPR007168">
    <property type="entry name" value="Phageshock_PspC_N"/>
</dbReference>
<keyword evidence="4" id="KW-0472">Membrane</keyword>
<dbReference type="GO" id="GO:0000160">
    <property type="term" value="P:phosphorelay signal transduction system"/>
    <property type="evidence" value="ECO:0007669"/>
    <property type="project" value="UniProtKB-KW"/>
</dbReference>
<keyword evidence="2" id="KW-0418">Kinase</keyword>
<evidence type="ECO:0000256" key="2">
    <source>
        <dbReference type="ARBA" id="ARBA00022777"/>
    </source>
</evidence>
<name>A0A6N2QUL2_9ACTO</name>
<evidence type="ECO:0000256" key="4">
    <source>
        <dbReference type="SAM" id="Phobius"/>
    </source>
</evidence>
<dbReference type="InterPro" id="IPR036890">
    <property type="entry name" value="HATPase_C_sf"/>
</dbReference>
<keyword evidence="3" id="KW-0902">Two-component regulatory system</keyword>
<keyword evidence="4" id="KW-0812">Transmembrane</keyword>
<proteinExistence type="predicted"/>
<sequence>MDGEKIWGDALIDPRFFPQPCASTPDSCEDTGVSNEQQVWQSGEQKPRGYQWNPPELHEPTRVLHRSSASSTDMPLPWIGGVCAGIASMLGVSAGIIRFAFVAALPAFAVPLFVYLWLWLTLPDDPGTAQSAPERLRVPLASAEEIVRREHDQRNLRMLLVGLGSVGLALAIAYLLFTGIAGLRDIAAAVLVLGGIAAVWTQSTRAHSWKNPLFILITLAGMILVASGLVLASFRGQSPWDMARGAILGGSLILSFGVAIIPLWVRTSQENTRAKEREKREAERADMAAHLHDSVLQTLTLIRNNADNPSSVRALALGQERELRSWLYTGREEAADSLAEALREAISTLETTFGVEVGVVTVSDMRPGPGELAMVAAASEAVSNAIRHARPPVSVYMEVGPKCSEIFIKDCGDGFDISAIPEDRHGVRNSIFGRMERAGGKAQIRHLASGTEVHLSMPVDTLE</sequence>
<dbReference type="GO" id="GO:0016301">
    <property type="term" value="F:kinase activity"/>
    <property type="evidence" value="ECO:0007669"/>
    <property type="project" value="UniProtKB-KW"/>
</dbReference>
<dbReference type="Gene3D" id="3.30.565.10">
    <property type="entry name" value="Histidine kinase-like ATPase, C-terminal domain"/>
    <property type="match status" value="1"/>
</dbReference>
<feature type="transmembrane region" description="Helical" evidence="4">
    <location>
        <begin position="246"/>
        <end position="265"/>
    </location>
</feature>
<feature type="transmembrane region" description="Helical" evidence="4">
    <location>
        <begin position="213"/>
        <end position="234"/>
    </location>
</feature>
<reference evidence="6" key="1">
    <citation type="submission" date="2019-11" db="EMBL/GenBank/DDBJ databases">
        <authorList>
            <person name="Feng L."/>
        </authorList>
    </citation>
    <scope>NUCLEOTIDE SEQUENCE</scope>
    <source>
        <strain evidence="6">AodontolyticusLFYP35</strain>
    </source>
</reference>
<dbReference type="CDD" id="cd16936">
    <property type="entry name" value="HATPase_RsbW-like"/>
    <property type="match status" value="1"/>
</dbReference>
<dbReference type="PANTHER" id="PTHR24421:SF61">
    <property type="entry name" value="OXYGEN SENSOR HISTIDINE KINASE NREB"/>
    <property type="match status" value="1"/>
</dbReference>
<dbReference type="PANTHER" id="PTHR24421">
    <property type="entry name" value="NITRATE/NITRITE SENSOR PROTEIN NARX-RELATED"/>
    <property type="match status" value="1"/>
</dbReference>
<evidence type="ECO:0000259" key="5">
    <source>
        <dbReference type="Pfam" id="PF04024"/>
    </source>
</evidence>
<feature type="domain" description="Phage shock protein PspC N-terminal" evidence="5">
    <location>
        <begin position="78"/>
        <end position="124"/>
    </location>
</feature>
<dbReference type="EMBL" id="CACRSM010000001">
    <property type="protein sequence ID" value="VYS72146.1"/>
    <property type="molecule type" value="Genomic_DNA"/>
</dbReference>
<keyword evidence="1" id="KW-0808">Transferase</keyword>
<gene>
    <name evidence="6" type="ORF">AOLFYP35_00016</name>
</gene>
<feature type="transmembrane region" description="Helical" evidence="4">
    <location>
        <begin position="76"/>
        <end position="97"/>
    </location>
</feature>
<evidence type="ECO:0000256" key="3">
    <source>
        <dbReference type="ARBA" id="ARBA00023012"/>
    </source>
</evidence>
<keyword evidence="4" id="KW-1133">Transmembrane helix</keyword>
<organism evidence="6">
    <name type="scientific">Schaalia odontolytica</name>
    <dbReference type="NCBI Taxonomy" id="1660"/>
    <lineage>
        <taxon>Bacteria</taxon>
        <taxon>Bacillati</taxon>
        <taxon>Actinomycetota</taxon>
        <taxon>Actinomycetes</taxon>
        <taxon>Actinomycetales</taxon>
        <taxon>Actinomycetaceae</taxon>
        <taxon>Schaalia</taxon>
    </lineage>
</organism>
<dbReference type="AlphaFoldDB" id="A0A6N2QUL2"/>
<dbReference type="Pfam" id="PF04024">
    <property type="entry name" value="PspC"/>
    <property type="match status" value="1"/>
</dbReference>
<evidence type="ECO:0000256" key="1">
    <source>
        <dbReference type="ARBA" id="ARBA00022679"/>
    </source>
</evidence>